<organism evidence="12 13">
    <name type="scientific">Alkalibacterium thalassium</name>
    <dbReference type="NCBI Taxonomy" id="426701"/>
    <lineage>
        <taxon>Bacteria</taxon>
        <taxon>Bacillati</taxon>
        <taxon>Bacillota</taxon>
        <taxon>Bacilli</taxon>
        <taxon>Lactobacillales</taxon>
        <taxon>Carnobacteriaceae</taxon>
        <taxon>Alkalibacterium</taxon>
    </lineage>
</organism>
<evidence type="ECO:0000313" key="12">
    <source>
        <dbReference type="EMBL" id="SDK78403.1"/>
    </source>
</evidence>
<dbReference type="AlphaFoldDB" id="A0A1G9EQR7"/>
<dbReference type="SUPFAM" id="SSF55021">
    <property type="entry name" value="ACT-like"/>
    <property type="match status" value="1"/>
</dbReference>
<dbReference type="InterPro" id="IPR027417">
    <property type="entry name" value="P-loop_NTPase"/>
</dbReference>
<evidence type="ECO:0000256" key="2">
    <source>
        <dbReference type="ARBA" id="ARBA00022448"/>
    </source>
</evidence>
<keyword evidence="7" id="KW-0029">Amino-acid transport</keyword>
<dbReference type="OrthoDB" id="9802264at2"/>
<dbReference type="InterPro" id="IPR018449">
    <property type="entry name" value="NIL_domain"/>
</dbReference>
<evidence type="ECO:0000256" key="10">
    <source>
        <dbReference type="ARBA" id="ARBA00055994"/>
    </source>
</evidence>
<evidence type="ECO:0000256" key="3">
    <source>
        <dbReference type="ARBA" id="ARBA00022475"/>
    </source>
</evidence>
<dbReference type="CDD" id="cd03258">
    <property type="entry name" value="ABC_MetN_methionine_transporter"/>
    <property type="match status" value="1"/>
</dbReference>
<evidence type="ECO:0000256" key="1">
    <source>
        <dbReference type="ARBA" id="ARBA00005417"/>
    </source>
</evidence>
<dbReference type="SUPFAM" id="SSF52540">
    <property type="entry name" value="P-loop containing nucleoside triphosphate hydrolases"/>
    <property type="match status" value="1"/>
</dbReference>
<dbReference type="InterPro" id="IPR041701">
    <property type="entry name" value="MetN_ABC"/>
</dbReference>
<comment type="similarity">
    <text evidence="1">Belongs to the ABC transporter superfamily.</text>
</comment>
<dbReference type="Pfam" id="PF00005">
    <property type="entry name" value="ABC_tran"/>
    <property type="match status" value="1"/>
</dbReference>
<dbReference type="InterPro" id="IPR017871">
    <property type="entry name" value="ABC_transporter-like_CS"/>
</dbReference>
<evidence type="ECO:0000313" key="13">
    <source>
        <dbReference type="Proteomes" id="UP000199433"/>
    </source>
</evidence>
<reference evidence="13" key="1">
    <citation type="submission" date="2016-10" db="EMBL/GenBank/DDBJ databases">
        <authorList>
            <person name="Varghese N."/>
            <person name="Submissions S."/>
        </authorList>
    </citation>
    <scope>NUCLEOTIDE SEQUENCE [LARGE SCALE GENOMIC DNA]</scope>
    <source>
        <strain evidence="13">DSM 19181</strain>
    </source>
</reference>
<dbReference type="GO" id="GO:0005524">
    <property type="term" value="F:ATP binding"/>
    <property type="evidence" value="ECO:0007669"/>
    <property type="project" value="UniProtKB-KW"/>
</dbReference>
<dbReference type="Pfam" id="PF09383">
    <property type="entry name" value="NIL"/>
    <property type="match status" value="1"/>
</dbReference>
<dbReference type="GO" id="GO:0005886">
    <property type="term" value="C:plasma membrane"/>
    <property type="evidence" value="ECO:0007669"/>
    <property type="project" value="UniProtKB-ARBA"/>
</dbReference>
<keyword evidence="2" id="KW-0813">Transport</keyword>
<dbReference type="InterPro" id="IPR050086">
    <property type="entry name" value="MetN_ABC_transporter-like"/>
</dbReference>
<keyword evidence="3" id="KW-1003">Cell membrane</keyword>
<dbReference type="PANTHER" id="PTHR43166:SF30">
    <property type="entry name" value="METHIONINE IMPORT ATP-BINDING PROTEIN METN"/>
    <property type="match status" value="1"/>
</dbReference>
<dbReference type="PANTHER" id="PTHR43166">
    <property type="entry name" value="AMINO ACID IMPORT ATP-BINDING PROTEIN"/>
    <property type="match status" value="1"/>
</dbReference>
<comment type="function">
    <text evidence="10">Part of the ABC transporter FtsEX involved in cellular division. Has ATPase activity. Essential for cell division and viability.</text>
</comment>
<dbReference type="Gene3D" id="3.30.70.260">
    <property type="match status" value="1"/>
</dbReference>
<keyword evidence="4" id="KW-0547">Nucleotide-binding</keyword>
<keyword evidence="6" id="KW-1278">Translocase</keyword>
<dbReference type="SMART" id="SM00382">
    <property type="entry name" value="AAA"/>
    <property type="match status" value="1"/>
</dbReference>
<dbReference type="RefSeq" id="WP_091268628.1">
    <property type="nucleotide sequence ID" value="NZ_FNFK01000065.1"/>
</dbReference>
<dbReference type="PROSITE" id="PS00211">
    <property type="entry name" value="ABC_TRANSPORTER_1"/>
    <property type="match status" value="1"/>
</dbReference>
<name>A0A1G9EQR7_9LACT</name>
<proteinExistence type="inferred from homology"/>
<evidence type="ECO:0000256" key="6">
    <source>
        <dbReference type="ARBA" id="ARBA00022967"/>
    </source>
</evidence>
<dbReference type="GO" id="GO:0016887">
    <property type="term" value="F:ATP hydrolysis activity"/>
    <property type="evidence" value="ECO:0007669"/>
    <property type="project" value="InterPro"/>
</dbReference>
<accession>A0A1G9EQR7</accession>
<keyword evidence="8" id="KW-0472">Membrane</keyword>
<dbReference type="PROSITE" id="PS50893">
    <property type="entry name" value="ABC_TRANSPORTER_2"/>
    <property type="match status" value="1"/>
</dbReference>
<dbReference type="InterPro" id="IPR045865">
    <property type="entry name" value="ACT-like_dom_sf"/>
</dbReference>
<feature type="domain" description="ABC transporter" evidence="11">
    <location>
        <begin position="4"/>
        <end position="241"/>
    </location>
</feature>
<dbReference type="Gene3D" id="3.40.50.300">
    <property type="entry name" value="P-loop containing nucleotide triphosphate hydrolases"/>
    <property type="match status" value="1"/>
</dbReference>
<dbReference type="Proteomes" id="UP000199433">
    <property type="component" value="Unassembled WGS sequence"/>
</dbReference>
<dbReference type="FunFam" id="3.40.50.300:FF:000056">
    <property type="entry name" value="Cell division ATP-binding protein FtsE"/>
    <property type="match status" value="1"/>
</dbReference>
<evidence type="ECO:0000256" key="4">
    <source>
        <dbReference type="ARBA" id="ARBA00022741"/>
    </source>
</evidence>
<dbReference type="InterPro" id="IPR003439">
    <property type="entry name" value="ABC_transporter-like_ATP-bd"/>
</dbReference>
<evidence type="ECO:0000256" key="9">
    <source>
        <dbReference type="ARBA" id="ARBA00049360"/>
    </source>
</evidence>
<comment type="catalytic activity">
    <reaction evidence="9">
        <text>ATP + H2O = ADP + phosphate + H(+)</text>
        <dbReference type="Rhea" id="RHEA:13065"/>
        <dbReference type="ChEBI" id="CHEBI:15377"/>
        <dbReference type="ChEBI" id="CHEBI:15378"/>
        <dbReference type="ChEBI" id="CHEBI:30616"/>
        <dbReference type="ChEBI" id="CHEBI:43474"/>
        <dbReference type="ChEBI" id="CHEBI:456216"/>
    </reaction>
</comment>
<dbReference type="EMBL" id="FNFK01000065">
    <property type="protein sequence ID" value="SDK78403.1"/>
    <property type="molecule type" value="Genomic_DNA"/>
</dbReference>
<evidence type="ECO:0000256" key="8">
    <source>
        <dbReference type="ARBA" id="ARBA00023136"/>
    </source>
</evidence>
<evidence type="ECO:0000256" key="7">
    <source>
        <dbReference type="ARBA" id="ARBA00022970"/>
    </source>
</evidence>
<dbReference type="SMART" id="SM00930">
    <property type="entry name" value="NIL"/>
    <property type="match status" value="1"/>
</dbReference>
<protein>
    <submittedName>
        <fullName evidence="12">D-methionine transport system ATP-binding protein</fullName>
    </submittedName>
</protein>
<evidence type="ECO:0000259" key="11">
    <source>
        <dbReference type="PROSITE" id="PS50893"/>
    </source>
</evidence>
<gene>
    <name evidence="12" type="ORF">SAMN04488098_10657</name>
</gene>
<keyword evidence="13" id="KW-1185">Reference proteome</keyword>
<keyword evidence="5 12" id="KW-0067">ATP-binding</keyword>
<dbReference type="InterPro" id="IPR003593">
    <property type="entry name" value="AAA+_ATPase"/>
</dbReference>
<dbReference type="STRING" id="426701.SAMN04488098_10657"/>
<evidence type="ECO:0000256" key="5">
    <source>
        <dbReference type="ARBA" id="ARBA00022840"/>
    </source>
</evidence>
<sequence>MIELKHIDVHFETKEHILHAVRDVSLTIEKGDIYGIVGYSGAGKSTLVRTINLLQRPSNGTVHVSGQDLLGLNAKDLRSARKKIGMIFQHFNLMNARTVAGNVHYALRSSSLSSEEKKLKVTELLDLVGLADKHDVYPSQLSGGQKQRVGIARALANDPEVLLCDEATSALDPKTTLSILELLKDLNDKLGLTIVIITHEMEVIKEICNKVAVMENGSVVEEGDIVSIFTDPKNALTQEFINTATHIDQALVKLAKHPSILDLHDNDTVVRLSFVGQSTNEPLIASLYSRFTVTTNILYGDIEILYDTPIGNLIVILSGSSQQLKQAVNYLESQQVTVQQLEKIQLVNKSKVIPLNREKII</sequence>
<dbReference type="GO" id="GO:0006865">
    <property type="term" value="P:amino acid transport"/>
    <property type="evidence" value="ECO:0007669"/>
    <property type="project" value="UniProtKB-KW"/>
</dbReference>